<dbReference type="PANTHER" id="PTHR11432:SF3">
    <property type="entry name" value="NADH-UBIQUINONE OXIDOREDUCTASE CHAIN 1"/>
    <property type="match status" value="1"/>
</dbReference>
<keyword evidence="5 8" id="KW-0472">Membrane</keyword>
<dbReference type="GO" id="GO:0003954">
    <property type="term" value="F:NADH dehydrogenase activity"/>
    <property type="evidence" value="ECO:0007669"/>
    <property type="project" value="TreeGrafter"/>
</dbReference>
<dbReference type="InterPro" id="IPR001694">
    <property type="entry name" value="NADH_UbQ_OxRdtase_su1/FPO"/>
</dbReference>
<dbReference type="GO" id="GO:0008137">
    <property type="term" value="F:NADH dehydrogenase (ubiquinone) activity"/>
    <property type="evidence" value="ECO:0007669"/>
    <property type="project" value="UniProtKB-EC"/>
</dbReference>
<keyword evidence="6" id="KW-0520">NAD</keyword>
<protein>
    <recommendedName>
        <fullName evidence="7">NADH-ubiquinone oxidoreductase chain 1</fullName>
        <ecNumber evidence="7">7.1.1.2</ecNumber>
    </recommendedName>
</protein>
<dbReference type="GO" id="GO:0009060">
    <property type="term" value="P:aerobic respiration"/>
    <property type="evidence" value="ECO:0007669"/>
    <property type="project" value="TreeGrafter"/>
</dbReference>
<organism evidence="9">
    <name type="scientific">Diplonema papillatum</name>
    <dbReference type="NCBI Taxonomy" id="91374"/>
    <lineage>
        <taxon>Eukaryota</taxon>
        <taxon>Discoba</taxon>
        <taxon>Euglenozoa</taxon>
        <taxon>Diplonemea</taxon>
        <taxon>Diplonemidae</taxon>
        <taxon>Diplonema</taxon>
    </lineage>
</organism>
<comment type="catalytic activity">
    <reaction evidence="7">
        <text>a ubiquinone + NADH + 5 H(+)(in) = a ubiquinol + NAD(+) + 4 H(+)(out)</text>
        <dbReference type="Rhea" id="RHEA:29091"/>
        <dbReference type="Rhea" id="RHEA-COMP:9565"/>
        <dbReference type="Rhea" id="RHEA-COMP:9566"/>
        <dbReference type="ChEBI" id="CHEBI:15378"/>
        <dbReference type="ChEBI" id="CHEBI:16389"/>
        <dbReference type="ChEBI" id="CHEBI:17976"/>
        <dbReference type="ChEBI" id="CHEBI:57540"/>
        <dbReference type="ChEBI" id="CHEBI:57945"/>
        <dbReference type="EC" id="7.1.1.2"/>
    </reaction>
</comment>
<dbReference type="AlphaFoldDB" id="A0A1L6C3Y0"/>
<evidence type="ECO:0000256" key="8">
    <source>
        <dbReference type="SAM" id="Phobius"/>
    </source>
</evidence>
<evidence type="ECO:0000256" key="5">
    <source>
        <dbReference type="ARBA" id="ARBA00023136"/>
    </source>
</evidence>
<feature type="transmembrane region" description="Helical" evidence="8">
    <location>
        <begin position="290"/>
        <end position="314"/>
    </location>
</feature>
<feature type="transmembrane region" description="Helical" evidence="8">
    <location>
        <begin position="81"/>
        <end position="100"/>
    </location>
</feature>
<evidence type="ECO:0000313" key="9">
    <source>
        <dbReference type="EMBL" id="APQ44785.1"/>
    </source>
</evidence>
<name>A0A1L6C3Y0_9EUGL</name>
<keyword evidence="4 8" id="KW-1133">Transmembrane helix</keyword>
<feature type="transmembrane region" description="Helical" evidence="8">
    <location>
        <begin position="260"/>
        <end position="278"/>
    </location>
</feature>
<proteinExistence type="inferred from homology"/>
<evidence type="ECO:0000256" key="6">
    <source>
        <dbReference type="RuleBase" id="RU000471"/>
    </source>
</evidence>
<gene>
    <name evidence="9" type="primary">nad1</name>
</gene>
<keyword evidence="7" id="KW-0830">Ubiquinone</keyword>
<keyword evidence="3 6" id="KW-0812">Transmembrane</keyword>
<dbReference type="Pfam" id="PF00146">
    <property type="entry name" value="NADHdh"/>
    <property type="match status" value="1"/>
</dbReference>
<comment type="subcellular location">
    <subcellularLocation>
        <location evidence="1">Membrane</location>
        <topology evidence="1">Multi-pass membrane protein</topology>
    </subcellularLocation>
    <subcellularLocation>
        <location evidence="6">Mitochondrion inner membrane</location>
        <topology evidence="6">Multi-pass membrane protein</topology>
    </subcellularLocation>
</comment>
<dbReference type="EMBL" id="KU341366">
    <property type="protein sequence ID" value="APQ44785.1"/>
    <property type="molecule type" value="Transcribed_RNA"/>
</dbReference>
<reference evidence="9" key="1">
    <citation type="journal article" date="2016" name="Nucleic Acids Res.">
        <title>Novel modes of RNA editing in mitochondria.</title>
        <authorList>
            <person name="Moreira S."/>
            <person name="Valach M."/>
            <person name="Aoulad-Aissa M."/>
            <person name="Otto C."/>
            <person name="Burger G."/>
        </authorList>
    </citation>
    <scope>NUCLEOTIDE SEQUENCE</scope>
    <source>
        <strain evidence="9">ATCC 50162</strain>
    </source>
</reference>
<feature type="transmembrane region" description="Helical" evidence="8">
    <location>
        <begin position="147"/>
        <end position="171"/>
    </location>
</feature>
<evidence type="ECO:0000256" key="7">
    <source>
        <dbReference type="RuleBase" id="RU000473"/>
    </source>
</evidence>
<dbReference type="GO" id="GO:0005743">
    <property type="term" value="C:mitochondrial inner membrane"/>
    <property type="evidence" value="ECO:0007669"/>
    <property type="project" value="UniProtKB-SubCell"/>
</dbReference>
<evidence type="ECO:0000256" key="1">
    <source>
        <dbReference type="ARBA" id="ARBA00004141"/>
    </source>
</evidence>
<geneLocation type="mitochondrion" evidence="9"/>
<feature type="transmembrane region" description="Helical" evidence="8">
    <location>
        <begin position="12"/>
        <end position="30"/>
    </location>
</feature>
<feature type="transmembrane region" description="Helical" evidence="8">
    <location>
        <begin position="106"/>
        <end position="127"/>
    </location>
</feature>
<feature type="transmembrane region" description="Helical" evidence="8">
    <location>
        <begin position="223"/>
        <end position="254"/>
    </location>
</feature>
<evidence type="ECO:0000256" key="2">
    <source>
        <dbReference type="ARBA" id="ARBA00010535"/>
    </source>
</evidence>
<dbReference type="EC" id="7.1.1.2" evidence="7"/>
<keyword evidence="7 9" id="KW-0496">Mitochondrion</keyword>
<comment type="similarity">
    <text evidence="2 6">Belongs to the complex I subunit 1 family.</text>
</comment>
<sequence>MDSSNVGCVVHLLLHVLVDAVAMLACAVVLSTMERRCMSSLHNRDGPVSWGLSGVLQPLADGGKLLLKSYTTAAVEYRAQVWVVLGLLIASAIAGGSVLSSSYCSYYLLCDLAVLHLTISVLLHSMVEVHLARMQHSKYSVLASVRLYHAVLLCEVLWAHAILCMLCVVSSSSTGATLHSSTTALGMAAPAALGTYVLITLLELSIHPYDVLECEPELVSGYYVDLGGVSFMVVYLAEGILACCLVLIAVAWWASTHCSSTWHTATVVLLVLSSILSGRHSTTRYRMWDVPLLVLRWWLAESTAAATLTTFFFFF</sequence>
<feature type="transmembrane region" description="Helical" evidence="8">
    <location>
        <begin position="183"/>
        <end position="202"/>
    </location>
</feature>
<dbReference type="PANTHER" id="PTHR11432">
    <property type="entry name" value="NADH DEHYDROGENASE SUBUNIT 1"/>
    <property type="match status" value="1"/>
</dbReference>
<evidence type="ECO:0000256" key="4">
    <source>
        <dbReference type="ARBA" id="ARBA00022989"/>
    </source>
</evidence>
<accession>A0A1L6C3Y0</accession>
<evidence type="ECO:0000256" key="3">
    <source>
        <dbReference type="ARBA" id="ARBA00022692"/>
    </source>
</evidence>